<dbReference type="RefSeq" id="WP_259626270.1">
    <property type="nucleotide sequence ID" value="NZ_JANYMP010000015.1"/>
</dbReference>
<organism evidence="2 3">
    <name type="scientific">Umezawaea endophytica</name>
    <dbReference type="NCBI Taxonomy" id="1654476"/>
    <lineage>
        <taxon>Bacteria</taxon>
        <taxon>Bacillati</taxon>
        <taxon>Actinomycetota</taxon>
        <taxon>Actinomycetes</taxon>
        <taxon>Pseudonocardiales</taxon>
        <taxon>Pseudonocardiaceae</taxon>
        <taxon>Umezawaea</taxon>
    </lineage>
</organism>
<dbReference type="EMBL" id="JANYMP010000015">
    <property type="protein sequence ID" value="MCS7480777.1"/>
    <property type="molecule type" value="Genomic_DNA"/>
</dbReference>
<evidence type="ECO:0000259" key="1">
    <source>
        <dbReference type="Pfam" id="PF13643"/>
    </source>
</evidence>
<evidence type="ECO:0000313" key="3">
    <source>
        <dbReference type="Proteomes" id="UP001141259"/>
    </source>
</evidence>
<dbReference type="Proteomes" id="UP001141259">
    <property type="component" value="Unassembled WGS sequence"/>
</dbReference>
<dbReference type="AlphaFoldDB" id="A0A9X2VR30"/>
<dbReference type="InterPro" id="IPR025285">
    <property type="entry name" value="DUF4145"/>
</dbReference>
<comment type="caution">
    <text evidence="2">The sequence shown here is derived from an EMBL/GenBank/DDBJ whole genome shotgun (WGS) entry which is preliminary data.</text>
</comment>
<keyword evidence="3" id="KW-1185">Reference proteome</keyword>
<proteinExistence type="predicted"/>
<dbReference type="Pfam" id="PF13643">
    <property type="entry name" value="DUF4145"/>
    <property type="match status" value="1"/>
</dbReference>
<accession>A0A9X2VR30</accession>
<gene>
    <name evidence="2" type="ORF">NZH93_28300</name>
</gene>
<feature type="domain" description="DUF4145" evidence="1">
    <location>
        <begin position="11"/>
        <end position="82"/>
    </location>
</feature>
<evidence type="ECO:0000313" key="2">
    <source>
        <dbReference type="EMBL" id="MCS7480777.1"/>
    </source>
</evidence>
<protein>
    <submittedName>
        <fullName evidence="2">DUF4145 domain-containing protein</fullName>
    </submittedName>
</protein>
<name>A0A9X2VR30_9PSEU</name>
<reference evidence="2" key="1">
    <citation type="submission" date="2022-08" db="EMBL/GenBank/DDBJ databases">
        <authorList>
            <person name="Tistechok S."/>
            <person name="Samborskyy M."/>
            <person name="Roman I."/>
        </authorList>
    </citation>
    <scope>NUCLEOTIDE SEQUENCE</scope>
    <source>
        <strain evidence="2">DSM 103496</strain>
    </source>
</reference>
<sequence>MPDEVKELYREAAAVAPASRRAAAALARAAVEKLIRIIDPDAPARANLASRITRIRPQVTEPVGQMLDVVRHIGNKTLHGTEGPDDLVVLVLDDIEGPAVLEQLLSMANDLVDQLIVKPATAAGLWKKLPEGVKPRPH</sequence>